<organism evidence="1 2">
    <name type="scientific">Ranatra chinensis</name>
    <dbReference type="NCBI Taxonomy" id="642074"/>
    <lineage>
        <taxon>Eukaryota</taxon>
        <taxon>Metazoa</taxon>
        <taxon>Ecdysozoa</taxon>
        <taxon>Arthropoda</taxon>
        <taxon>Hexapoda</taxon>
        <taxon>Insecta</taxon>
        <taxon>Pterygota</taxon>
        <taxon>Neoptera</taxon>
        <taxon>Paraneoptera</taxon>
        <taxon>Hemiptera</taxon>
        <taxon>Heteroptera</taxon>
        <taxon>Panheteroptera</taxon>
        <taxon>Nepomorpha</taxon>
        <taxon>Nepidae</taxon>
        <taxon>Ranatrinae</taxon>
        <taxon>Ranatra</taxon>
    </lineage>
</organism>
<dbReference type="AlphaFoldDB" id="A0ABD0Y293"/>
<protein>
    <submittedName>
        <fullName evidence="1">Uncharacterized protein</fullName>
    </submittedName>
</protein>
<name>A0ABD0Y293_9HEMI</name>
<reference evidence="1 2" key="1">
    <citation type="submission" date="2024-07" db="EMBL/GenBank/DDBJ databases">
        <title>Chromosome-level genome assembly of the water stick insect Ranatra chinensis (Heteroptera: Nepidae).</title>
        <authorList>
            <person name="Liu X."/>
        </authorList>
    </citation>
    <scope>NUCLEOTIDE SEQUENCE [LARGE SCALE GENOMIC DNA]</scope>
    <source>
        <strain evidence="1">Cailab_2021Rc</strain>
        <tissue evidence="1">Muscle</tissue>
    </source>
</reference>
<comment type="caution">
    <text evidence="1">The sequence shown here is derived from an EMBL/GenBank/DDBJ whole genome shotgun (WGS) entry which is preliminary data.</text>
</comment>
<gene>
    <name evidence="1" type="ORF">AAG570_004668</name>
</gene>
<evidence type="ECO:0000313" key="2">
    <source>
        <dbReference type="Proteomes" id="UP001558652"/>
    </source>
</evidence>
<sequence>MPYKNVADNHTEPHVPFCLGQVAEKLLPSSQEELLAELLKEVVRQLKEQPNKLPVLDPPASPARKPRVTQFFICVRILSGGVDEIIWGKHGGEGRRGGIAVGWSIFVGTIHAIDQEVVHTVQNNVPKLCLHPE</sequence>
<accession>A0ABD0Y293</accession>
<keyword evidence="2" id="KW-1185">Reference proteome</keyword>
<proteinExistence type="predicted"/>
<evidence type="ECO:0000313" key="1">
    <source>
        <dbReference type="EMBL" id="KAL1117342.1"/>
    </source>
</evidence>
<dbReference type="EMBL" id="JBFDAA010000016">
    <property type="protein sequence ID" value="KAL1117342.1"/>
    <property type="molecule type" value="Genomic_DNA"/>
</dbReference>
<dbReference type="Proteomes" id="UP001558652">
    <property type="component" value="Unassembled WGS sequence"/>
</dbReference>